<dbReference type="PANTHER" id="PTHR10997">
    <property type="entry name" value="IMPORTIN-7, 8, 11"/>
    <property type="match status" value="1"/>
</dbReference>
<dbReference type="GO" id="GO:0031267">
    <property type="term" value="F:small GTPase binding"/>
    <property type="evidence" value="ECO:0007669"/>
    <property type="project" value="InterPro"/>
</dbReference>
<evidence type="ECO:0000256" key="4">
    <source>
        <dbReference type="ARBA" id="ARBA00022448"/>
    </source>
</evidence>
<evidence type="ECO:0000256" key="9">
    <source>
        <dbReference type="ARBA" id="ARBA00022990"/>
    </source>
</evidence>
<dbReference type="InterPro" id="IPR011989">
    <property type="entry name" value="ARM-like"/>
</dbReference>
<dbReference type="GO" id="GO:0006606">
    <property type="term" value="P:protein import into nucleus"/>
    <property type="evidence" value="ECO:0007669"/>
    <property type="project" value="TreeGrafter"/>
</dbReference>
<evidence type="ECO:0000259" key="14">
    <source>
        <dbReference type="PROSITE" id="PS50166"/>
    </source>
</evidence>
<evidence type="ECO:0000256" key="2">
    <source>
        <dbReference type="ARBA" id="ARBA00004496"/>
    </source>
</evidence>
<dbReference type="InterPro" id="IPR001494">
    <property type="entry name" value="Importin-beta_N"/>
</dbReference>
<evidence type="ECO:0000256" key="5">
    <source>
        <dbReference type="ARBA" id="ARBA00022490"/>
    </source>
</evidence>
<evidence type="ECO:0000256" key="11">
    <source>
        <dbReference type="ARBA" id="ARBA00062902"/>
    </source>
</evidence>
<dbReference type="GO" id="GO:0005635">
    <property type="term" value="C:nuclear envelope"/>
    <property type="evidence" value="ECO:0007669"/>
    <property type="project" value="TreeGrafter"/>
</dbReference>
<keyword evidence="10" id="KW-0539">Nucleus</keyword>
<comment type="similarity">
    <text evidence="3">Belongs to the importin beta family.</text>
</comment>
<evidence type="ECO:0000313" key="18">
    <source>
        <dbReference type="RefSeq" id="XP_013399445.1"/>
    </source>
</evidence>
<evidence type="ECO:0000256" key="10">
    <source>
        <dbReference type="ARBA" id="ARBA00023242"/>
    </source>
</evidence>
<protein>
    <recommendedName>
        <fullName evidence="12">Importin-11</fullName>
    </recommendedName>
    <alternativeName>
        <fullName evidence="13">Ran-binding protein 11</fullName>
    </alternativeName>
</protein>
<evidence type="ECO:0000256" key="8">
    <source>
        <dbReference type="ARBA" id="ARBA00022927"/>
    </source>
</evidence>
<sequence>MDPATAGPVVLDTLTRACSQTSDVFKLAEQQLKEWEVNPGFYSILMTIFSDHSIGVNVRWLAVLYFKNGIDRYWRRNAPNAIPEEEKGSLRQRLITHFNEPVPQIATQLAVLIGKVARLDCPRQWPELIPTLFEAVKQPDETVQQRALLTLYHVSKTLASKRLAADRRVFEELTKNIFSYVLEMWNCHSEQFFQAFEEQKSGLLFKSLDNSLLTLKVLRKLVVFGFKDPQESEDAMNFMRLVFNRMHKMLECKRRLPHEARLFELRDKSLTLMSKVLLDVLENHPDSYIQFIQPSLELVVAYNFTDTGAGLLFERFTVNCFNIIKKILMCENFKPARHIEDTKPSTLVAYKIKMAFFNTGTLSEMLRRLVSHYFLLTSDDLQIWDNDPEEYVCDEGGDSWKFSIRPCTEVLFLTLFKEFREILTPVLLEMVKQVEGNNLDPADLTAVLKKDAVYNAVGLASFDLFDEIDFDNWFTGQLVSELQQSHSNFRIIRRRVIWLIGQWVGVKFSLNMRPALYEVMLPLLKQPEDLVVRLETASTLKAAVDDIDFNTEQFMPYLEPLFGLLFQLLKEVSECETKMQVLHVLSFVVERVGYHIRPHATALVQYLPLLWEDSEHHNMLRCAILTTLVHLVQGLGKLCVTMYSFLLPVIQLSTDVHQEPHVYLLEDGLELWLETLQNSPAITQELLQIHSNMSALLEMGTENLRTCLKIIEAYLMLGATEYMEMYAGSLVSSLSSLLTDLKEDGVVIVMRLIELIFKTFPSEGPQIFSQMLPKILKNILNKEEISMIMSVYLSIVARMLLQNQNFFWNFLEHFSRSRNQTKEEVLGELLDIWFDRIDNMADPDRRKLSAMAVASLIPSNISCVHERFGGVINLCVEILHDVCSENEEGAEVDGLVIMEKPATDQGECELETEHDRRKRELSFQDPVRRISLIDYLQSQLHQVQRQHGQSGFQQLIDLVDKEVYEQLQRFIK</sequence>
<evidence type="ECO:0000256" key="7">
    <source>
        <dbReference type="ARBA" id="ARBA00022737"/>
    </source>
</evidence>
<dbReference type="GO" id="GO:0005829">
    <property type="term" value="C:cytosol"/>
    <property type="evidence" value="ECO:0007669"/>
    <property type="project" value="TreeGrafter"/>
</dbReference>
<evidence type="ECO:0000313" key="15">
    <source>
        <dbReference type="Proteomes" id="UP000085678"/>
    </source>
</evidence>
<dbReference type="OrthoDB" id="361693at2759"/>
<dbReference type="InterPro" id="IPR058669">
    <property type="entry name" value="TPR_IPO7/11-like"/>
</dbReference>
<evidence type="ECO:0000313" key="17">
    <source>
        <dbReference type="RefSeq" id="XP_013399444.1"/>
    </source>
</evidence>
<dbReference type="RefSeq" id="XP_013399445.1">
    <property type="nucleotide sequence ID" value="XM_013543991.1"/>
</dbReference>
<evidence type="ECO:0000256" key="1">
    <source>
        <dbReference type="ARBA" id="ARBA00004123"/>
    </source>
</evidence>
<dbReference type="SMART" id="SM00913">
    <property type="entry name" value="IBN_N"/>
    <property type="match status" value="1"/>
</dbReference>
<feature type="domain" description="Importin N-terminal" evidence="14">
    <location>
        <begin position="28"/>
        <end position="100"/>
    </location>
</feature>
<evidence type="ECO:0000313" key="16">
    <source>
        <dbReference type="RefSeq" id="XP_013399443.1"/>
    </source>
</evidence>
<dbReference type="Pfam" id="PF25758">
    <property type="entry name" value="TPR_IPO11"/>
    <property type="match status" value="1"/>
</dbReference>
<gene>
    <name evidence="16 17 18" type="primary">LOC106165690</name>
</gene>
<dbReference type="InterPro" id="IPR016024">
    <property type="entry name" value="ARM-type_fold"/>
</dbReference>
<keyword evidence="4" id="KW-0813">Transport</keyword>
<dbReference type="Proteomes" id="UP000085678">
    <property type="component" value="Unplaced"/>
</dbReference>
<dbReference type="PANTHER" id="PTHR10997:SF7">
    <property type="entry name" value="IMPORTIN-11"/>
    <property type="match status" value="1"/>
</dbReference>
<name>A0A1S3IPH5_LINAN</name>
<reference evidence="16 17" key="1">
    <citation type="submission" date="2025-04" db="UniProtKB">
        <authorList>
            <consortium name="RefSeq"/>
        </authorList>
    </citation>
    <scope>IDENTIFICATION</scope>
    <source>
        <tissue evidence="16 17">Gonads</tissue>
    </source>
</reference>
<evidence type="ECO:0000256" key="6">
    <source>
        <dbReference type="ARBA" id="ARBA00022553"/>
    </source>
</evidence>
<dbReference type="STRING" id="7574.A0A1S3IPH5"/>
<organism evidence="15 17">
    <name type="scientific">Lingula anatina</name>
    <name type="common">Brachiopod</name>
    <name type="synonym">Lingula unguis</name>
    <dbReference type="NCBI Taxonomy" id="7574"/>
    <lineage>
        <taxon>Eukaryota</taxon>
        <taxon>Metazoa</taxon>
        <taxon>Spiralia</taxon>
        <taxon>Lophotrochozoa</taxon>
        <taxon>Brachiopoda</taxon>
        <taxon>Linguliformea</taxon>
        <taxon>Lingulata</taxon>
        <taxon>Lingulida</taxon>
        <taxon>Linguloidea</taxon>
        <taxon>Lingulidae</taxon>
        <taxon>Lingula</taxon>
    </lineage>
</organism>
<dbReference type="PROSITE" id="PS50166">
    <property type="entry name" value="IMPORTIN_B_NT"/>
    <property type="match status" value="1"/>
</dbReference>
<keyword evidence="5" id="KW-0963">Cytoplasm</keyword>
<dbReference type="AlphaFoldDB" id="A0A1S3IPH5"/>
<evidence type="ECO:0000256" key="3">
    <source>
        <dbReference type="ARBA" id="ARBA00007991"/>
    </source>
</evidence>
<evidence type="ECO:0000256" key="13">
    <source>
        <dbReference type="ARBA" id="ARBA00077811"/>
    </source>
</evidence>
<keyword evidence="9" id="KW-0007">Acetylation</keyword>
<accession>A0A1S3IPH5</accession>
<keyword evidence="6" id="KW-0597">Phosphoprotein</keyword>
<comment type="subunit">
    <text evidence="11">Interacts with UBE2E3 and RPL12.</text>
</comment>
<dbReference type="GeneID" id="106165690"/>
<dbReference type="Gene3D" id="1.25.10.10">
    <property type="entry name" value="Leucine-rich Repeat Variant"/>
    <property type="match status" value="1"/>
</dbReference>
<dbReference type="SUPFAM" id="SSF48371">
    <property type="entry name" value="ARM repeat"/>
    <property type="match status" value="1"/>
</dbReference>
<dbReference type="RefSeq" id="XP_013399444.1">
    <property type="nucleotide sequence ID" value="XM_013543990.1"/>
</dbReference>
<dbReference type="FunFam" id="1.25.10.10:FF:000116">
    <property type="entry name" value="importin-11 isoform X1"/>
    <property type="match status" value="1"/>
</dbReference>
<dbReference type="RefSeq" id="XP_013399443.1">
    <property type="nucleotide sequence ID" value="XM_013543989.1"/>
</dbReference>
<evidence type="ECO:0000256" key="12">
    <source>
        <dbReference type="ARBA" id="ARBA00072254"/>
    </source>
</evidence>
<keyword evidence="15" id="KW-1185">Reference proteome</keyword>
<keyword evidence="7" id="KW-0677">Repeat</keyword>
<dbReference type="KEGG" id="lak:106165690"/>
<proteinExistence type="inferred from homology"/>
<keyword evidence="8" id="KW-0653">Protein transport</keyword>
<comment type="subcellular location">
    <subcellularLocation>
        <location evidence="2">Cytoplasm</location>
    </subcellularLocation>
    <subcellularLocation>
        <location evidence="1">Nucleus</location>
    </subcellularLocation>
</comment>
<dbReference type="Pfam" id="PF03810">
    <property type="entry name" value="IBN_N"/>
    <property type="match status" value="1"/>
</dbReference>